<reference evidence="2 3" key="1">
    <citation type="journal article" date="2017" name="Int. J. Syst. Evol. Microbiol.">
        <title>Arachidicoccus ginsenosidivorans sp. nov., with ginsenoside-converting activity isolated from ginseng cultivating soil.</title>
        <authorList>
            <person name="Siddiqi M.Z."/>
            <person name="Aslam Z."/>
            <person name="Im W.T."/>
        </authorList>
    </citation>
    <scope>NUCLEOTIDE SEQUENCE [LARGE SCALE GENOMIC DNA]</scope>
    <source>
        <strain evidence="2 3">Gsoil 809</strain>
    </source>
</reference>
<keyword evidence="1" id="KW-0472">Membrane</keyword>
<keyword evidence="1" id="KW-1133">Transmembrane helix</keyword>
<organism evidence="2 3">
    <name type="scientific">Arachidicoccus ginsenosidivorans</name>
    <dbReference type="NCBI Taxonomy" id="496057"/>
    <lineage>
        <taxon>Bacteria</taxon>
        <taxon>Pseudomonadati</taxon>
        <taxon>Bacteroidota</taxon>
        <taxon>Chitinophagia</taxon>
        <taxon>Chitinophagales</taxon>
        <taxon>Chitinophagaceae</taxon>
        <taxon>Arachidicoccus</taxon>
    </lineage>
</organism>
<protein>
    <recommendedName>
        <fullName evidence="4">DUF2306 domain-containing protein</fullName>
    </recommendedName>
</protein>
<dbReference type="KEGG" id="agi:FSB73_14930"/>
<feature type="transmembrane region" description="Helical" evidence="1">
    <location>
        <begin position="132"/>
        <end position="153"/>
    </location>
</feature>
<sequence>MGISNLGIFHTIIGITALAAAIISFVRYGKINLAHLTGKLYFYATIITAVTALGISKSGGFNKGHVFSLFILAIILVAHLLFTKRKQKKRARYVENFLLSFSFFLSLIPTINETFTRIPTSHPLAEGPTDPLIGKTLLTLFIVFCIGAIFQFIKQRKINKLQ</sequence>
<proteinExistence type="predicted"/>
<dbReference type="AlphaFoldDB" id="A0A5B8VQ15"/>
<dbReference type="RefSeq" id="WP_146783852.1">
    <property type="nucleotide sequence ID" value="NZ_CP042434.1"/>
</dbReference>
<name>A0A5B8VQ15_9BACT</name>
<feature type="transmembrane region" description="Helical" evidence="1">
    <location>
        <begin position="40"/>
        <end position="59"/>
    </location>
</feature>
<accession>A0A5B8VQ15</accession>
<feature type="transmembrane region" description="Helical" evidence="1">
    <location>
        <begin position="6"/>
        <end position="28"/>
    </location>
</feature>
<gene>
    <name evidence="2" type="ORF">FSB73_14930</name>
</gene>
<dbReference type="EMBL" id="CP042434">
    <property type="protein sequence ID" value="QEC72776.1"/>
    <property type="molecule type" value="Genomic_DNA"/>
</dbReference>
<dbReference type="OrthoDB" id="713921at2"/>
<evidence type="ECO:0000313" key="3">
    <source>
        <dbReference type="Proteomes" id="UP000321291"/>
    </source>
</evidence>
<evidence type="ECO:0000313" key="2">
    <source>
        <dbReference type="EMBL" id="QEC72776.1"/>
    </source>
</evidence>
<keyword evidence="3" id="KW-1185">Reference proteome</keyword>
<evidence type="ECO:0008006" key="4">
    <source>
        <dbReference type="Google" id="ProtNLM"/>
    </source>
</evidence>
<feature type="transmembrane region" description="Helical" evidence="1">
    <location>
        <begin position="65"/>
        <end position="82"/>
    </location>
</feature>
<keyword evidence="1" id="KW-0812">Transmembrane</keyword>
<evidence type="ECO:0000256" key="1">
    <source>
        <dbReference type="SAM" id="Phobius"/>
    </source>
</evidence>
<dbReference type="Proteomes" id="UP000321291">
    <property type="component" value="Chromosome"/>
</dbReference>
<feature type="transmembrane region" description="Helical" evidence="1">
    <location>
        <begin position="94"/>
        <end position="112"/>
    </location>
</feature>